<dbReference type="Proteomes" id="UP000515154">
    <property type="component" value="Unplaced"/>
</dbReference>
<dbReference type="RefSeq" id="XP_029655929.1">
    <property type="nucleotide sequence ID" value="XM_029800069.1"/>
</dbReference>
<protein>
    <recommendedName>
        <fullName evidence="6">RNA methyltransferase</fullName>
        <ecNumber evidence="6">2.1.1.-</ecNumber>
    </recommendedName>
</protein>
<dbReference type="AlphaFoldDB" id="A0A6P7TUF2"/>
<keyword evidence="9" id="KW-1185">Reference proteome</keyword>
<reference evidence="10" key="1">
    <citation type="submission" date="2025-08" db="UniProtKB">
        <authorList>
            <consortium name="RefSeq"/>
        </authorList>
    </citation>
    <scope>IDENTIFICATION</scope>
</reference>
<dbReference type="PANTHER" id="PTHR12315:SF0">
    <property type="entry name" value="7SK SNRNA METHYLPHOSPHATE CAPPING ENZYME"/>
    <property type="match status" value="1"/>
</dbReference>
<keyword evidence="4 5" id="KW-0949">S-adenosyl-L-methionine</keyword>
<evidence type="ECO:0000256" key="3">
    <source>
        <dbReference type="ARBA" id="ARBA00022679"/>
    </source>
</evidence>
<keyword evidence="2 6" id="KW-0489">Methyltransferase</keyword>
<dbReference type="InterPro" id="IPR039772">
    <property type="entry name" value="Bin3-like"/>
</dbReference>
<sequence>MGKKKRTVKSKKNSLVMPPRRCFNNYRVPVYVPLNPRDPLGLENPEAMERPEIIIKKIYRPRRRSKSTSKTARRQNLATNPGKYPFGNCPYFYANRNPLGDNRVRVMERAWFEGKSVLDVGCNIGSLTLAVALQFQPRRITGIDIDPTLISSAWRNIKNYKTGIPVYPRVDDKPDMVNTFFPVNVEFRWENYADEAAEVIPEKYDLILALSVIKWIHLAFGDDALKRCFKRFFTELKPSGLLLLEYQSLHFYQRRKNCSVLPVFYVVDPNSVQL</sequence>
<dbReference type="GO" id="GO:0032259">
    <property type="term" value="P:methylation"/>
    <property type="evidence" value="ECO:0007669"/>
    <property type="project" value="UniProtKB-KW"/>
</dbReference>
<accession>A0A6P7TUF2</accession>
<name>A0A6P7TUF2_9MOLL</name>
<keyword evidence="3 6" id="KW-0808">Transferase</keyword>
<organism evidence="9 10">
    <name type="scientific">Octopus sinensis</name>
    <name type="common">East Asian common octopus</name>
    <dbReference type="NCBI Taxonomy" id="2607531"/>
    <lineage>
        <taxon>Eukaryota</taxon>
        <taxon>Metazoa</taxon>
        <taxon>Spiralia</taxon>
        <taxon>Lophotrochozoa</taxon>
        <taxon>Mollusca</taxon>
        <taxon>Cephalopoda</taxon>
        <taxon>Coleoidea</taxon>
        <taxon>Octopodiformes</taxon>
        <taxon>Octopoda</taxon>
        <taxon>Incirrata</taxon>
        <taxon>Octopodidae</taxon>
        <taxon>Octopus</taxon>
    </lineage>
</organism>
<feature type="compositionally biased region" description="Basic residues" evidence="7">
    <location>
        <begin position="59"/>
        <end position="73"/>
    </location>
</feature>
<feature type="region of interest" description="Disordered" evidence="7">
    <location>
        <begin position="59"/>
        <end position="81"/>
    </location>
</feature>
<dbReference type="InterPro" id="IPR029063">
    <property type="entry name" value="SAM-dependent_MTases_sf"/>
</dbReference>
<evidence type="ECO:0000256" key="5">
    <source>
        <dbReference type="PROSITE-ProRule" id="PRU00848"/>
    </source>
</evidence>
<dbReference type="PROSITE" id="PS51515">
    <property type="entry name" value="BIN3_SAM"/>
    <property type="match status" value="1"/>
</dbReference>
<evidence type="ECO:0000256" key="2">
    <source>
        <dbReference type="ARBA" id="ARBA00022603"/>
    </source>
</evidence>
<dbReference type="Gene3D" id="3.40.50.150">
    <property type="entry name" value="Vaccinia Virus protein VP39"/>
    <property type="match status" value="1"/>
</dbReference>
<gene>
    <name evidence="10" type="primary">LOC115229771</name>
</gene>
<dbReference type="EC" id="2.1.1.-" evidence="6"/>
<evidence type="ECO:0000256" key="4">
    <source>
        <dbReference type="ARBA" id="ARBA00022691"/>
    </source>
</evidence>
<evidence type="ECO:0000259" key="8">
    <source>
        <dbReference type="PROSITE" id="PS51515"/>
    </source>
</evidence>
<dbReference type="CDD" id="cd02440">
    <property type="entry name" value="AdoMet_MTases"/>
    <property type="match status" value="1"/>
</dbReference>
<dbReference type="Pfam" id="PF06325">
    <property type="entry name" value="PrmA"/>
    <property type="match status" value="1"/>
</dbReference>
<evidence type="ECO:0000313" key="9">
    <source>
        <dbReference type="Proteomes" id="UP000515154"/>
    </source>
</evidence>
<dbReference type="GO" id="GO:0008171">
    <property type="term" value="F:O-methyltransferase activity"/>
    <property type="evidence" value="ECO:0007669"/>
    <property type="project" value="UniProtKB-UniRule"/>
</dbReference>
<dbReference type="PANTHER" id="PTHR12315">
    <property type="entry name" value="BICOID-INTERACTING PROTEIN RELATED"/>
    <property type="match status" value="1"/>
</dbReference>
<comment type="similarity">
    <text evidence="1 6">Belongs to the methyltransferase superfamily.</text>
</comment>
<evidence type="ECO:0000256" key="6">
    <source>
        <dbReference type="RuleBase" id="RU367087"/>
    </source>
</evidence>
<dbReference type="Pfam" id="PF06859">
    <property type="entry name" value="Bin3"/>
    <property type="match status" value="1"/>
</dbReference>
<dbReference type="GO" id="GO:0017069">
    <property type="term" value="F:snRNA binding"/>
    <property type="evidence" value="ECO:0007669"/>
    <property type="project" value="TreeGrafter"/>
</dbReference>
<evidence type="ECO:0000313" key="10">
    <source>
        <dbReference type="RefSeq" id="XP_029655929.1"/>
    </source>
</evidence>
<proteinExistence type="inferred from homology"/>
<feature type="domain" description="Bin3-type SAM" evidence="8">
    <location>
        <begin position="101"/>
        <end position="274"/>
    </location>
</feature>
<dbReference type="SUPFAM" id="SSF53335">
    <property type="entry name" value="S-adenosyl-L-methionine-dependent methyltransferases"/>
    <property type="match status" value="1"/>
</dbReference>
<dbReference type="InterPro" id="IPR010675">
    <property type="entry name" value="Bin3_C"/>
</dbReference>
<dbReference type="KEGG" id="osn:115229771"/>
<dbReference type="GO" id="GO:0008173">
    <property type="term" value="F:RNA methyltransferase activity"/>
    <property type="evidence" value="ECO:0007669"/>
    <property type="project" value="UniProtKB-UniRule"/>
</dbReference>
<dbReference type="GO" id="GO:0040031">
    <property type="term" value="P:snRNA modification"/>
    <property type="evidence" value="ECO:0007669"/>
    <property type="project" value="TreeGrafter"/>
</dbReference>
<evidence type="ECO:0000256" key="7">
    <source>
        <dbReference type="SAM" id="MobiDB-lite"/>
    </source>
</evidence>
<dbReference type="InterPro" id="IPR024160">
    <property type="entry name" value="BIN3_SAM-bd_dom"/>
</dbReference>
<evidence type="ECO:0000256" key="1">
    <source>
        <dbReference type="ARBA" id="ARBA00008361"/>
    </source>
</evidence>